<feature type="domain" description="Metallo-beta-lactamase" evidence="5">
    <location>
        <begin position="94"/>
        <end position="299"/>
    </location>
</feature>
<evidence type="ECO:0000259" key="5">
    <source>
        <dbReference type="SMART" id="SM00849"/>
    </source>
</evidence>
<evidence type="ECO:0000256" key="2">
    <source>
        <dbReference type="ARBA" id="ARBA00022723"/>
    </source>
</evidence>
<name>A0A6L8MEL1_9BURK</name>
<keyword evidence="3 6" id="KW-0378">Hydrolase</keyword>
<dbReference type="GO" id="GO:0016787">
    <property type="term" value="F:hydrolase activity"/>
    <property type="evidence" value="ECO:0007669"/>
    <property type="project" value="UniProtKB-KW"/>
</dbReference>
<dbReference type="AlphaFoldDB" id="A0A6L8MEL1"/>
<gene>
    <name evidence="6" type="ORF">GTP44_02710</name>
</gene>
<accession>A0A6L8MEL1</accession>
<comment type="caution">
    <text evidence="6">The sequence shown here is derived from an EMBL/GenBank/DDBJ whole genome shotgun (WGS) entry which is preliminary data.</text>
</comment>
<keyword evidence="2" id="KW-0479">Metal-binding</keyword>
<dbReference type="Gene3D" id="3.60.15.10">
    <property type="entry name" value="Ribonuclease Z/Hydroxyacylglutathione hydrolase-like"/>
    <property type="match status" value="1"/>
</dbReference>
<dbReference type="GO" id="GO:0046872">
    <property type="term" value="F:metal ion binding"/>
    <property type="evidence" value="ECO:0007669"/>
    <property type="project" value="UniProtKB-KW"/>
</dbReference>
<dbReference type="InterPro" id="IPR001279">
    <property type="entry name" value="Metallo-B-lactamas"/>
</dbReference>
<organism evidence="6 7">
    <name type="scientific">Duganella lactea</name>
    <dbReference type="NCBI Taxonomy" id="2692173"/>
    <lineage>
        <taxon>Bacteria</taxon>
        <taxon>Pseudomonadati</taxon>
        <taxon>Pseudomonadota</taxon>
        <taxon>Betaproteobacteria</taxon>
        <taxon>Burkholderiales</taxon>
        <taxon>Oxalobacteraceae</taxon>
        <taxon>Telluria group</taxon>
        <taxon>Duganella</taxon>
    </lineage>
</organism>
<dbReference type="RefSeq" id="WP_161018221.1">
    <property type="nucleotide sequence ID" value="NZ_WWCP01000002.1"/>
</dbReference>
<protein>
    <submittedName>
        <fullName evidence="6">MBL fold metallo-hydrolase</fullName>
    </submittedName>
</protein>
<dbReference type="Pfam" id="PF00753">
    <property type="entry name" value="Lactamase_B"/>
    <property type="match status" value="1"/>
</dbReference>
<dbReference type="PANTHER" id="PTHR42978:SF6">
    <property type="entry name" value="QUORUM-QUENCHING LACTONASE YTNP-RELATED"/>
    <property type="match status" value="1"/>
</dbReference>
<evidence type="ECO:0000256" key="4">
    <source>
        <dbReference type="ARBA" id="ARBA00022833"/>
    </source>
</evidence>
<comment type="similarity">
    <text evidence="1">Belongs to the metallo-beta-lactamase superfamily.</text>
</comment>
<evidence type="ECO:0000256" key="1">
    <source>
        <dbReference type="ARBA" id="ARBA00007749"/>
    </source>
</evidence>
<dbReference type="InterPro" id="IPR051013">
    <property type="entry name" value="MBL_superfamily_lactonases"/>
</dbReference>
<dbReference type="CDD" id="cd07720">
    <property type="entry name" value="OPHC2-like_MBL-fold"/>
    <property type="match status" value="1"/>
</dbReference>
<dbReference type="PANTHER" id="PTHR42978">
    <property type="entry name" value="QUORUM-QUENCHING LACTONASE YTNP-RELATED-RELATED"/>
    <property type="match status" value="1"/>
</dbReference>
<dbReference type="InterPro" id="IPR036866">
    <property type="entry name" value="RibonucZ/Hydroxyglut_hydro"/>
</dbReference>
<evidence type="ECO:0000313" key="7">
    <source>
        <dbReference type="Proteomes" id="UP000474565"/>
    </source>
</evidence>
<proteinExistence type="inferred from homology"/>
<dbReference type="SUPFAM" id="SSF56281">
    <property type="entry name" value="Metallo-hydrolase/oxidoreductase"/>
    <property type="match status" value="1"/>
</dbReference>
<dbReference type="EMBL" id="WWCP01000002">
    <property type="protein sequence ID" value="MYM80874.1"/>
    <property type="molecule type" value="Genomic_DNA"/>
</dbReference>
<dbReference type="SMART" id="SM00849">
    <property type="entry name" value="Lactamase_B"/>
    <property type="match status" value="1"/>
</dbReference>
<dbReference type="Proteomes" id="UP000474565">
    <property type="component" value="Unassembled WGS sequence"/>
</dbReference>
<keyword evidence="4" id="KW-0862">Zinc</keyword>
<evidence type="ECO:0000256" key="3">
    <source>
        <dbReference type="ARBA" id="ARBA00022801"/>
    </source>
</evidence>
<reference evidence="6 7" key="1">
    <citation type="submission" date="2019-12" db="EMBL/GenBank/DDBJ databases">
        <title>Novel species isolated from a subtropical stream in China.</title>
        <authorList>
            <person name="Lu H."/>
        </authorList>
    </citation>
    <scope>NUCLEOTIDE SEQUENCE [LARGE SCALE GENOMIC DNA]</scope>
    <source>
        <strain evidence="6 7">FT50W</strain>
    </source>
</reference>
<evidence type="ECO:0000313" key="6">
    <source>
        <dbReference type="EMBL" id="MYM80874.1"/>
    </source>
</evidence>
<sequence length="332" mass="36903">MNRREMLACIASTSAITLFSQQLAFAQTRPLSALEIGQKERFRRVRLGDVEVVALYDGVTHFPLNDQYVSNAPFQEVLALVNKLGLSTTQVELPFTGFLVISEGRRILLDTGLGEFGTPRETTGGLVDSLKAAGFKPEDIDTVLITHFHPDHISGLRNRAGEFVYPNAKVWVAQREYDFWMSASNMRAAPERKTAFELAQRVFTGMPDTMLIRYEPGHEVAPGILSVPAYGHTPGHTTYTIRNGSRPFHYIGDMINVPAVFALHPEWSVATDMDPASALSVRHHFLETLDNDALVGGFHFPFPAIGSLVPLEQGFRFVPFRRVCRDKGGNDT</sequence>